<dbReference type="OrthoDB" id="2427761at2759"/>
<dbReference type="AlphaFoldDB" id="A0A9N9IQP0"/>
<dbReference type="EMBL" id="CAJVPY010013997">
    <property type="protein sequence ID" value="CAG8744005.1"/>
    <property type="molecule type" value="Genomic_DNA"/>
</dbReference>
<accession>A0A9N9IQP0</accession>
<protein>
    <submittedName>
        <fullName evidence="1">15157_t:CDS:1</fullName>
    </submittedName>
</protein>
<reference evidence="1" key="1">
    <citation type="submission" date="2021-06" db="EMBL/GenBank/DDBJ databases">
        <authorList>
            <person name="Kallberg Y."/>
            <person name="Tangrot J."/>
            <person name="Rosling A."/>
        </authorList>
    </citation>
    <scope>NUCLEOTIDE SEQUENCE</scope>
    <source>
        <strain evidence="1">MA453B</strain>
    </source>
</reference>
<comment type="caution">
    <text evidence="1">The sequence shown here is derived from an EMBL/GenBank/DDBJ whole genome shotgun (WGS) entry which is preliminary data.</text>
</comment>
<feature type="non-terminal residue" evidence="1">
    <location>
        <position position="75"/>
    </location>
</feature>
<gene>
    <name evidence="1" type="ORF">DERYTH_LOCUS16263</name>
</gene>
<evidence type="ECO:0000313" key="2">
    <source>
        <dbReference type="Proteomes" id="UP000789405"/>
    </source>
</evidence>
<evidence type="ECO:0000313" key="1">
    <source>
        <dbReference type="EMBL" id="CAG8744005.1"/>
    </source>
</evidence>
<proteinExistence type="predicted"/>
<name>A0A9N9IQP0_9GLOM</name>
<keyword evidence="2" id="KW-1185">Reference proteome</keyword>
<organism evidence="1 2">
    <name type="scientific">Dentiscutata erythropus</name>
    <dbReference type="NCBI Taxonomy" id="1348616"/>
    <lineage>
        <taxon>Eukaryota</taxon>
        <taxon>Fungi</taxon>
        <taxon>Fungi incertae sedis</taxon>
        <taxon>Mucoromycota</taxon>
        <taxon>Glomeromycotina</taxon>
        <taxon>Glomeromycetes</taxon>
        <taxon>Diversisporales</taxon>
        <taxon>Gigasporaceae</taxon>
        <taxon>Dentiscutata</taxon>
    </lineage>
</organism>
<dbReference type="Proteomes" id="UP000789405">
    <property type="component" value="Unassembled WGS sequence"/>
</dbReference>
<sequence length="75" mass="8678">MSKQLEELKGFERLEKHLDPNNLSLISILQFLRSKSDFTFNKNHEHTIISKFLTCLSEIPEWSEAAFSLKKGGIL</sequence>